<sequence length="497" mass="57699">MLRNRKIVFIMTDSQRYDMCGCYRDTGLKTPCIDRLAHRGMRFANAYTTQPVCQPARAAIFTGQYPHSCAGWTNSMGISDNVHTIGERLRDEGIHTAYIGKWHLDGGDYFGTGKCPKGWDERYWYDMRCYLEELGDDLRRSTRRAESMYEQDYLAQDTYAYRCADRAVDFLEKYHEEDFFLTVSFDEPHDPYICPPPYVHMYDDFVFPKSENVADHLENKPDYQRVWAGGREKEPKDDLVIQNPLFFGCNSFVDEQIGRVVEAVERYAPDAVIMYTSDHGDMMHSHALYGKGPACYEEITHIPLIVAGGGVPENTVNEHIVSHINLAPTIMQLMGLNIPKVMEGSSIIPALENPNEAPNDYVFIEFGRYEVDHDGFGGFQPMRCVFDGRYKLCIHLLSGDELYDLQQDPGEMTNLIHSESHRAIRDRLHDVLLEEMNRTRDPFRGYYWHRRPWRTDAPEPTWAYTGMTRQREEDERYEPRQLDYADGMPMKAAVRKK</sequence>
<proteinExistence type="predicted"/>
<protein>
    <submittedName>
        <fullName evidence="4">Sulfatase-like hydrolase/transferase</fullName>
    </submittedName>
</protein>
<dbReference type="GO" id="GO:0005737">
    <property type="term" value="C:cytoplasm"/>
    <property type="evidence" value="ECO:0007669"/>
    <property type="project" value="TreeGrafter"/>
</dbReference>
<evidence type="ECO:0000313" key="5">
    <source>
        <dbReference type="Proteomes" id="UP000824209"/>
    </source>
</evidence>
<organism evidence="4 5">
    <name type="scientific">Candidatus Ruthenibacterium avium</name>
    <dbReference type="NCBI Taxonomy" id="2838751"/>
    <lineage>
        <taxon>Bacteria</taxon>
        <taxon>Bacillati</taxon>
        <taxon>Bacillota</taxon>
        <taxon>Clostridia</taxon>
        <taxon>Eubacteriales</taxon>
        <taxon>Oscillospiraceae</taxon>
        <taxon>Ruthenibacterium</taxon>
    </lineage>
</organism>
<evidence type="ECO:0000259" key="3">
    <source>
        <dbReference type="Pfam" id="PF00884"/>
    </source>
</evidence>
<dbReference type="EMBL" id="DWYA01000060">
    <property type="protein sequence ID" value="HJB40168.1"/>
    <property type="molecule type" value="Genomic_DNA"/>
</dbReference>
<gene>
    <name evidence="4" type="ORF">H9943_07200</name>
</gene>
<dbReference type="InterPro" id="IPR017850">
    <property type="entry name" value="Alkaline_phosphatase_core_sf"/>
</dbReference>
<evidence type="ECO:0000256" key="1">
    <source>
        <dbReference type="ARBA" id="ARBA00022723"/>
    </source>
</evidence>
<reference evidence="4" key="1">
    <citation type="journal article" date="2021" name="PeerJ">
        <title>Extensive microbial diversity within the chicken gut microbiome revealed by metagenomics and culture.</title>
        <authorList>
            <person name="Gilroy R."/>
            <person name="Ravi A."/>
            <person name="Getino M."/>
            <person name="Pursley I."/>
            <person name="Horton D.L."/>
            <person name="Alikhan N.F."/>
            <person name="Baker D."/>
            <person name="Gharbi K."/>
            <person name="Hall N."/>
            <person name="Watson M."/>
            <person name="Adriaenssens E.M."/>
            <person name="Foster-Nyarko E."/>
            <person name="Jarju S."/>
            <person name="Secka A."/>
            <person name="Antonio M."/>
            <person name="Oren A."/>
            <person name="Chaudhuri R.R."/>
            <person name="La Ragione R."/>
            <person name="Hildebrand F."/>
            <person name="Pallen M.J."/>
        </authorList>
    </citation>
    <scope>NUCLEOTIDE SEQUENCE</scope>
    <source>
        <strain evidence="4">ChiBcec8-14828</strain>
    </source>
</reference>
<dbReference type="AlphaFoldDB" id="A0A9D2M3D0"/>
<reference evidence="4" key="2">
    <citation type="submission" date="2021-04" db="EMBL/GenBank/DDBJ databases">
        <authorList>
            <person name="Gilroy R."/>
        </authorList>
    </citation>
    <scope>NUCLEOTIDE SEQUENCE</scope>
    <source>
        <strain evidence="4">ChiBcec8-14828</strain>
    </source>
</reference>
<dbReference type="Proteomes" id="UP000824209">
    <property type="component" value="Unassembled WGS sequence"/>
</dbReference>
<dbReference type="Gene3D" id="3.40.720.10">
    <property type="entry name" value="Alkaline Phosphatase, subunit A"/>
    <property type="match status" value="1"/>
</dbReference>
<dbReference type="Pfam" id="PF00884">
    <property type="entry name" value="Sulfatase"/>
    <property type="match status" value="1"/>
</dbReference>
<keyword evidence="1" id="KW-0479">Metal-binding</keyword>
<comment type="caution">
    <text evidence="4">The sequence shown here is derived from an EMBL/GenBank/DDBJ whole genome shotgun (WGS) entry which is preliminary data.</text>
</comment>
<dbReference type="SUPFAM" id="SSF53649">
    <property type="entry name" value="Alkaline phosphatase-like"/>
    <property type="match status" value="1"/>
</dbReference>
<dbReference type="GO" id="GO:0008484">
    <property type="term" value="F:sulfuric ester hydrolase activity"/>
    <property type="evidence" value="ECO:0007669"/>
    <property type="project" value="TreeGrafter"/>
</dbReference>
<name>A0A9D2M3D0_9FIRM</name>
<feature type="domain" description="Sulfatase N-terminal" evidence="3">
    <location>
        <begin position="6"/>
        <end position="335"/>
    </location>
</feature>
<evidence type="ECO:0000256" key="2">
    <source>
        <dbReference type="ARBA" id="ARBA00022801"/>
    </source>
</evidence>
<dbReference type="GO" id="GO:0046872">
    <property type="term" value="F:metal ion binding"/>
    <property type="evidence" value="ECO:0007669"/>
    <property type="project" value="UniProtKB-KW"/>
</dbReference>
<dbReference type="PANTHER" id="PTHR45953">
    <property type="entry name" value="IDURONATE 2-SULFATASE"/>
    <property type="match status" value="1"/>
</dbReference>
<dbReference type="InterPro" id="IPR000917">
    <property type="entry name" value="Sulfatase_N"/>
</dbReference>
<keyword evidence="2 4" id="KW-0378">Hydrolase</keyword>
<dbReference type="PANTHER" id="PTHR45953:SF1">
    <property type="entry name" value="IDURONATE 2-SULFATASE"/>
    <property type="match status" value="1"/>
</dbReference>
<accession>A0A9D2M3D0</accession>
<evidence type="ECO:0000313" key="4">
    <source>
        <dbReference type="EMBL" id="HJB40168.1"/>
    </source>
</evidence>